<accession>A0A7J7P076</accession>
<evidence type="ECO:0000313" key="2">
    <source>
        <dbReference type="EMBL" id="KAF6172841.1"/>
    </source>
</evidence>
<proteinExistence type="predicted"/>
<dbReference type="AlphaFoldDB" id="A0A7J7P076"/>
<evidence type="ECO:0000313" key="3">
    <source>
        <dbReference type="Proteomes" id="UP000541444"/>
    </source>
</evidence>
<dbReference type="EMBL" id="JACGCM010000377">
    <property type="protein sequence ID" value="KAF6172841.1"/>
    <property type="molecule type" value="Genomic_DNA"/>
</dbReference>
<protein>
    <submittedName>
        <fullName evidence="2">Uncharacterized protein</fullName>
    </submittedName>
</protein>
<keyword evidence="3" id="KW-1185">Reference proteome</keyword>
<evidence type="ECO:0000256" key="1">
    <source>
        <dbReference type="SAM" id="MobiDB-lite"/>
    </source>
</evidence>
<name>A0A7J7P076_9MAGN</name>
<feature type="compositionally biased region" description="Basic and acidic residues" evidence="1">
    <location>
        <begin position="75"/>
        <end position="89"/>
    </location>
</feature>
<sequence length="139" mass="16078">MSYCVFGKDKNGNMRGFGDMSSAELESILPFRMKLVNEKVINTNLKSQLKSLGEQFVFEANAQKQLEERFALFKSRDSPRESQKRRSSDIETSSRQGRRASRDFYNILIDEIVQVIEDEHLEDVVAELKANSKHTFGYF</sequence>
<organism evidence="2 3">
    <name type="scientific">Kingdonia uniflora</name>
    <dbReference type="NCBI Taxonomy" id="39325"/>
    <lineage>
        <taxon>Eukaryota</taxon>
        <taxon>Viridiplantae</taxon>
        <taxon>Streptophyta</taxon>
        <taxon>Embryophyta</taxon>
        <taxon>Tracheophyta</taxon>
        <taxon>Spermatophyta</taxon>
        <taxon>Magnoliopsida</taxon>
        <taxon>Ranunculales</taxon>
        <taxon>Circaeasteraceae</taxon>
        <taxon>Kingdonia</taxon>
    </lineage>
</organism>
<dbReference type="OrthoDB" id="1752139at2759"/>
<feature type="region of interest" description="Disordered" evidence="1">
    <location>
        <begin position="75"/>
        <end position="98"/>
    </location>
</feature>
<dbReference type="Proteomes" id="UP000541444">
    <property type="component" value="Unassembled WGS sequence"/>
</dbReference>
<reference evidence="2 3" key="1">
    <citation type="journal article" date="2020" name="IScience">
        <title>Genome Sequencing of the Endangered Kingdonia uniflora (Circaeasteraceae, Ranunculales) Reveals Potential Mechanisms of Evolutionary Specialization.</title>
        <authorList>
            <person name="Sun Y."/>
            <person name="Deng T."/>
            <person name="Zhang A."/>
            <person name="Moore M.J."/>
            <person name="Landis J.B."/>
            <person name="Lin N."/>
            <person name="Zhang H."/>
            <person name="Zhang X."/>
            <person name="Huang J."/>
            <person name="Zhang X."/>
            <person name="Sun H."/>
            <person name="Wang H."/>
        </authorList>
    </citation>
    <scope>NUCLEOTIDE SEQUENCE [LARGE SCALE GENOMIC DNA]</scope>
    <source>
        <strain evidence="2">TB1705</strain>
        <tissue evidence="2">Leaf</tissue>
    </source>
</reference>
<comment type="caution">
    <text evidence="2">The sequence shown here is derived from an EMBL/GenBank/DDBJ whole genome shotgun (WGS) entry which is preliminary data.</text>
</comment>
<gene>
    <name evidence="2" type="ORF">GIB67_034693</name>
</gene>